<accession>A0ACC2FFV1</accession>
<reference evidence="1" key="1">
    <citation type="submission" date="2021-05" db="EMBL/GenBank/DDBJ databases">
        <authorList>
            <person name="Pan Q."/>
            <person name="Jouanno E."/>
            <person name="Zahm M."/>
            <person name="Klopp C."/>
            <person name="Cabau C."/>
            <person name="Louis A."/>
            <person name="Berthelot C."/>
            <person name="Parey E."/>
            <person name="Roest Crollius H."/>
            <person name="Montfort J."/>
            <person name="Robinson-Rechavi M."/>
            <person name="Bouchez O."/>
            <person name="Lampietro C."/>
            <person name="Lopez Roques C."/>
            <person name="Donnadieu C."/>
            <person name="Postlethwait J."/>
            <person name="Bobe J."/>
            <person name="Dillon D."/>
            <person name="Chandos A."/>
            <person name="von Hippel F."/>
            <person name="Guiguen Y."/>
        </authorList>
    </citation>
    <scope>NUCLEOTIDE SEQUENCE</scope>
    <source>
        <strain evidence="1">YG-Jan2019</strain>
    </source>
</reference>
<dbReference type="EMBL" id="CM055755">
    <property type="protein sequence ID" value="KAJ7990261.1"/>
    <property type="molecule type" value="Genomic_DNA"/>
</dbReference>
<evidence type="ECO:0000313" key="1">
    <source>
        <dbReference type="EMBL" id="KAJ7990261.1"/>
    </source>
</evidence>
<name>A0ACC2FFV1_DALPE</name>
<evidence type="ECO:0000313" key="2">
    <source>
        <dbReference type="Proteomes" id="UP001157502"/>
    </source>
</evidence>
<comment type="caution">
    <text evidence="1">The sequence shown here is derived from an EMBL/GenBank/DDBJ whole genome shotgun (WGS) entry which is preliminary data.</text>
</comment>
<protein>
    <submittedName>
        <fullName evidence="1">Uncharacterized protein</fullName>
    </submittedName>
</protein>
<dbReference type="Proteomes" id="UP001157502">
    <property type="component" value="Chromosome 28"/>
</dbReference>
<sequence>MYNCLFLTLSLPFLCALPGVTTKECVTSVVAKRLSVEVPQGSNLSLSCVVQHCGNGGWTGGWGLSTNGQFLLVRPSLRHHLSNFTLTTNSTHLQMDILNVNQSDCGEYQCQITWFDGQTSMGHVTSVNITARPAAPPPGPPGRTWYSRMAVYFSACLVITLVLVLACNIRPKVQSQNSQQPPPIPPRSQRVQAFYSATPKPKTKIELVYAALSKDRLGQQNPNSQPQTTQPIVYSSLRFT</sequence>
<gene>
    <name evidence="1" type="ORF">DPEC_G00298490</name>
</gene>
<organism evidence="1 2">
    <name type="scientific">Dallia pectoralis</name>
    <name type="common">Alaska blackfish</name>
    <dbReference type="NCBI Taxonomy" id="75939"/>
    <lineage>
        <taxon>Eukaryota</taxon>
        <taxon>Metazoa</taxon>
        <taxon>Chordata</taxon>
        <taxon>Craniata</taxon>
        <taxon>Vertebrata</taxon>
        <taxon>Euteleostomi</taxon>
        <taxon>Actinopterygii</taxon>
        <taxon>Neopterygii</taxon>
        <taxon>Teleostei</taxon>
        <taxon>Protacanthopterygii</taxon>
        <taxon>Esociformes</taxon>
        <taxon>Umbridae</taxon>
        <taxon>Dallia</taxon>
    </lineage>
</organism>
<keyword evidence="2" id="KW-1185">Reference proteome</keyword>
<proteinExistence type="predicted"/>